<dbReference type="Gene3D" id="3.30.559.10">
    <property type="entry name" value="Chloramphenicol acetyltransferase-like domain"/>
    <property type="match status" value="1"/>
</dbReference>
<dbReference type="InterPro" id="IPR029063">
    <property type="entry name" value="SAM-dependent_MTases_sf"/>
</dbReference>
<dbReference type="EMBL" id="MU855621">
    <property type="protein sequence ID" value="KAK3900973.1"/>
    <property type="molecule type" value="Genomic_DNA"/>
</dbReference>
<evidence type="ECO:0000313" key="12">
    <source>
        <dbReference type="Proteomes" id="UP001303889"/>
    </source>
</evidence>
<dbReference type="InterPro" id="IPR039551">
    <property type="entry name" value="Cho/carn_acyl_trans"/>
</dbReference>
<feature type="compositionally biased region" description="Low complexity" evidence="8">
    <location>
        <begin position="1533"/>
        <end position="1546"/>
    </location>
</feature>
<feature type="domain" description="PKS/mFAS DH" evidence="10">
    <location>
        <begin position="1"/>
        <end position="218"/>
    </location>
</feature>
<keyword evidence="1" id="KW-0596">Phosphopantetheine</keyword>
<dbReference type="InterPro" id="IPR013968">
    <property type="entry name" value="PKS_KR"/>
</dbReference>
<dbReference type="InterPro" id="IPR042104">
    <property type="entry name" value="PKS_dehydratase_sf"/>
</dbReference>
<dbReference type="SMART" id="SM00823">
    <property type="entry name" value="PKS_PP"/>
    <property type="match status" value="1"/>
</dbReference>
<dbReference type="InterPro" id="IPR036291">
    <property type="entry name" value="NAD(P)-bd_dom_sf"/>
</dbReference>
<dbReference type="InterPro" id="IPR049551">
    <property type="entry name" value="PKS_DH_C"/>
</dbReference>
<reference evidence="11" key="2">
    <citation type="submission" date="2023-05" db="EMBL/GenBank/DDBJ databases">
        <authorList>
            <consortium name="Lawrence Berkeley National Laboratory"/>
            <person name="Steindorff A."/>
            <person name="Hensen N."/>
            <person name="Bonometti L."/>
            <person name="Westerberg I."/>
            <person name="Brannstrom I.O."/>
            <person name="Guillou S."/>
            <person name="Cros-Aarteil S."/>
            <person name="Calhoun S."/>
            <person name="Haridas S."/>
            <person name="Kuo A."/>
            <person name="Mondo S."/>
            <person name="Pangilinan J."/>
            <person name="Riley R."/>
            <person name="Labutti K."/>
            <person name="Andreopoulos B."/>
            <person name="Lipzen A."/>
            <person name="Chen C."/>
            <person name="Yanf M."/>
            <person name="Daum C."/>
            <person name="Ng V."/>
            <person name="Clum A."/>
            <person name="Ohm R."/>
            <person name="Martin F."/>
            <person name="Silar P."/>
            <person name="Natvig D."/>
            <person name="Lalanne C."/>
            <person name="Gautier V."/>
            <person name="Ament-Velasquez S.L."/>
            <person name="Kruys A."/>
            <person name="Hutchinson M.I."/>
            <person name="Powell A.J."/>
            <person name="Barry K."/>
            <person name="Miller A.N."/>
            <person name="Grigoriev I.V."/>
            <person name="Debuchy R."/>
            <person name="Gladieux P."/>
            <person name="Thoren M.H."/>
            <person name="Johannesson H."/>
        </authorList>
    </citation>
    <scope>NUCLEOTIDE SEQUENCE</scope>
    <source>
        <strain evidence="11">CBS 103.79</strain>
    </source>
</reference>
<feature type="domain" description="Carrier" evidence="9">
    <location>
        <begin position="1436"/>
        <end position="1511"/>
    </location>
</feature>
<keyword evidence="2" id="KW-0597">Phosphoprotein</keyword>
<keyword evidence="6" id="KW-0511">Multifunctional enzyme</keyword>
<dbReference type="GO" id="GO:0031177">
    <property type="term" value="F:phosphopantetheine binding"/>
    <property type="evidence" value="ECO:0007669"/>
    <property type="project" value="InterPro"/>
</dbReference>
<comment type="caution">
    <text evidence="7">Lacks conserved residue(s) required for the propagation of feature annotation.</text>
</comment>
<dbReference type="FunFam" id="3.40.50.720:FF:000209">
    <property type="entry name" value="Polyketide synthase Pks12"/>
    <property type="match status" value="1"/>
</dbReference>
<feature type="region of interest" description="Disordered" evidence="8">
    <location>
        <begin position="775"/>
        <end position="795"/>
    </location>
</feature>
<feature type="non-terminal residue" evidence="11">
    <location>
        <position position="1"/>
    </location>
</feature>
<feature type="region of interest" description="Disordered" evidence="8">
    <location>
        <begin position="1517"/>
        <end position="1554"/>
    </location>
</feature>
<keyword evidence="4" id="KW-0521">NADP</keyword>
<dbReference type="SUPFAM" id="SSF50129">
    <property type="entry name" value="GroES-like"/>
    <property type="match status" value="1"/>
</dbReference>
<dbReference type="InterPro" id="IPR042231">
    <property type="entry name" value="Cho/carn_acyl_trans_2"/>
</dbReference>
<dbReference type="Pfam" id="PF08242">
    <property type="entry name" value="Methyltransf_12"/>
    <property type="match status" value="1"/>
</dbReference>
<dbReference type="Gene3D" id="1.10.1200.10">
    <property type="entry name" value="ACP-like"/>
    <property type="match status" value="1"/>
</dbReference>
<dbReference type="SUPFAM" id="SSF53335">
    <property type="entry name" value="S-adenosyl-L-methionine-dependent methyltransferases"/>
    <property type="match status" value="1"/>
</dbReference>
<feature type="region of interest" description="C-terminal hotdog fold" evidence="7">
    <location>
        <begin position="60"/>
        <end position="218"/>
    </location>
</feature>
<dbReference type="Gene3D" id="3.40.50.720">
    <property type="entry name" value="NAD(P)-binding Rossmann-like Domain"/>
    <property type="match status" value="1"/>
</dbReference>
<evidence type="ECO:0000256" key="8">
    <source>
        <dbReference type="SAM" id="MobiDB-lite"/>
    </source>
</evidence>
<dbReference type="Pfam" id="PF14765">
    <property type="entry name" value="PS-DH"/>
    <property type="match status" value="1"/>
</dbReference>
<dbReference type="GO" id="GO:0006633">
    <property type="term" value="P:fatty acid biosynthetic process"/>
    <property type="evidence" value="ECO:0007669"/>
    <property type="project" value="TreeGrafter"/>
</dbReference>
<dbReference type="Gene3D" id="3.90.180.10">
    <property type="entry name" value="Medium-chain alcohol dehydrogenases, catalytic domain"/>
    <property type="match status" value="1"/>
</dbReference>
<dbReference type="SUPFAM" id="SSF47336">
    <property type="entry name" value="ACP-like"/>
    <property type="match status" value="1"/>
</dbReference>
<dbReference type="Pfam" id="PF08659">
    <property type="entry name" value="KR"/>
    <property type="match status" value="1"/>
</dbReference>
<dbReference type="InterPro" id="IPR050091">
    <property type="entry name" value="PKS_NRPS_Biosynth_Enz"/>
</dbReference>
<dbReference type="CDD" id="cd02440">
    <property type="entry name" value="AdoMet_MTases"/>
    <property type="match status" value="1"/>
</dbReference>
<dbReference type="Pfam" id="PF13602">
    <property type="entry name" value="ADH_zinc_N_2"/>
    <property type="match status" value="1"/>
</dbReference>
<evidence type="ECO:0000256" key="6">
    <source>
        <dbReference type="ARBA" id="ARBA00023268"/>
    </source>
</evidence>
<evidence type="ECO:0000256" key="1">
    <source>
        <dbReference type="ARBA" id="ARBA00022450"/>
    </source>
</evidence>
<dbReference type="Gene3D" id="3.10.129.110">
    <property type="entry name" value="Polyketide synthase dehydratase"/>
    <property type="match status" value="1"/>
</dbReference>
<dbReference type="InterPro" id="IPR020806">
    <property type="entry name" value="PKS_PP-bd"/>
</dbReference>
<evidence type="ECO:0000259" key="9">
    <source>
        <dbReference type="PROSITE" id="PS50075"/>
    </source>
</evidence>
<dbReference type="InterPro" id="IPR049900">
    <property type="entry name" value="PKS_mFAS_DH"/>
</dbReference>
<gene>
    <name evidence="11" type="ORF">C8A05DRAFT_16794</name>
</gene>
<keyword evidence="3" id="KW-0808">Transferase</keyword>
<keyword evidence="12" id="KW-1185">Reference proteome</keyword>
<dbReference type="SUPFAM" id="SSF51735">
    <property type="entry name" value="NAD(P)-binding Rossmann-fold domains"/>
    <property type="match status" value="2"/>
</dbReference>
<dbReference type="InterPro" id="IPR009081">
    <property type="entry name" value="PP-bd_ACP"/>
</dbReference>
<dbReference type="Gene3D" id="3.40.50.150">
    <property type="entry name" value="Vaccinia Virus protein VP39"/>
    <property type="match status" value="1"/>
</dbReference>
<evidence type="ECO:0000256" key="2">
    <source>
        <dbReference type="ARBA" id="ARBA00022553"/>
    </source>
</evidence>
<evidence type="ECO:0000256" key="4">
    <source>
        <dbReference type="ARBA" id="ARBA00022857"/>
    </source>
</evidence>
<dbReference type="CDD" id="cd05195">
    <property type="entry name" value="enoyl_red"/>
    <property type="match status" value="1"/>
</dbReference>
<comment type="caution">
    <text evidence="11">The sequence shown here is derived from an EMBL/GenBank/DDBJ whole genome shotgun (WGS) entry which is preliminary data.</text>
</comment>
<dbReference type="InterPro" id="IPR020843">
    <property type="entry name" value="ER"/>
</dbReference>
<name>A0AAN6MIX3_9PEZI</name>
<dbReference type="GO" id="GO:1901336">
    <property type="term" value="P:lactone biosynthetic process"/>
    <property type="evidence" value="ECO:0007669"/>
    <property type="project" value="UniProtKB-ARBA"/>
</dbReference>
<evidence type="ECO:0000259" key="10">
    <source>
        <dbReference type="PROSITE" id="PS52019"/>
    </source>
</evidence>
<evidence type="ECO:0000256" key="5">
    <source>
        <dbReference type="ARBA" id="ARBA00023002"/>
    </source>
</evidence>
<dbReference type="InterPro" id="IPR011032">
    <property type="entry name" value="GroES-like_sf"/>
</dbReference>
<feature type="region of interest" description="N-terminal hotdog fold" evidence="7">
    <location>
        <begin position="1"/>
        <end position="30"/>
    </location>
</feature>
<dbReference type="GO" id="GO:0044550">
    <property type="term" value="P:secondary metabolite biosynthetic process"/>
    <property type="evidence" value="ECO:0007669"/>
    <property type="project" value="TreeGrafter"/>
</dbReference>
<dbReference type="PANTHER" id="PTHR43775:SF22">
    <property type="entry name" value="SYNTHASE, PUTATIVE (JCVI)-RELATED"/>
    <property type="match status" value="1"/>
</dbReference>
<sequence>FRVVSWDAAQGEGGWVEHCSGVVGADVEGDGEGEFDAERESEARRGELLGVLEEARERSTVGLDVDGVYVDLAASGNVFGPTFRAMSAMSMGPRRAYATVTIPDVARSMPAKFMRPHTIHPATMDAINHVAAVLFKKQCRNSPVMPTFIGDISISTDISSQAGDQLLIAAAMTSGGANVNDRVATGDTFVYQGSGDNIQPVISVRHWELMAVGETQGGSDALAPFQRRMTYRVNWQPDVDNFSNEAFHDLVKEGGLFAVGYDGDAGASEAIRVNDKAAVILLRRTLAQMDGQQCCAPHFERLLDWMRRYLTDENVAAVLGGELTREEEEAVLGQSASTTGAQGEMLDRVGINLFDILTGKVEALSVMLQDNLLTRIYTEALVKSSYLQMAEYAKMLAFKQPRMSVLEIGAGTGAATHSLLQALDNQVDGLLLEKYCYTDISMGFFEQARERFKRWEQRMEFKPLDISKDPLAQPGFADSAGNFDLIVASNVIHATPSLDVSLANARKLLKPGGRLILIEVTRLTTTINTIFGTLPGWWMSEDGREDSPLLPVVGWDECLRRQGFGGVEIATPDHQGSTALTTMIVSRAVEEKVNGVSGHCVQIVLGKQNATALALSRHLEKALGESGFQAQTSALYTLKVESQFKYILLDAAEDALLKDPSPAEFETLQRLVTQETSVFWLNFRETDSSDIEALQALALGFSRTARRENDSLRLVNLNIHSPLSPSSFPHVTTTLAHLLTHPSSEPELSLTPDHLLIPRLRTDATFNTIISLLHPPTTPTSSSPTTTLQPYHTPSRPLKLHPATPGLLNTLHFTTDTVPSTPLGADEIQLSARAHGINFKDVFVALGQMPSTVSMAGEAVGVVTAVGANMQERFKIGDRVACMHAQPFASHPRVSGHHAHVLPQNMGWADGASVIGVFFTAWWCLERVARLRRGQTLLVHAASGGVGQAAIMWARHVGAEVFVTVGSGWKRDFVRETCGVEEERIFSGRGTGFKEAVMRITGGRGVDVVLNSLSGELLDAGWECVAPFGTFVEIGKADMYKRKTISMAPFDRCASFVPVDLALMTKADPGLTYECLGEVFSLFEKGVFKPVTPVQAFPIGEIADAFRLIAQRKHVGKLVVVADEDAMVPATPPPAKKLVLNQGTYVVVGGLGDLGKRIGKLLVERGATHIVTLSRSIPKDEILAPWLAEIKQLGGSVHTIQCDVTDKESTQKAALECVSTGLPPIKGVVYGGMVLSDHALENMTLEQFNTAVRPKVHGTLNVHNAFVSPGLDFFILLSSTAGILGIAGQANYSTGNTFQDAFAVAQNARPGNKTRYVSLDLGAIEGTGAIDRLSAKSKDVWRRSTIVMSFDELYAALEYAMDPQPADDGFVHSILGFDRESIASVSLDTYTFNNPMFSLLPTPETRYGEEDEAKETEGTQAVVDPSKLLREAKTLEEAEAVILEATADKFSVFLDSEIPTDIPIARLALDSLVSIELKNWMVRTFQAPLQASELAGALSLKALSKLLASRSRCISDEVRGRPAEEPLPETDEPAAAPAAPQTNGTGHAHHDHTDAAPAAHGWECCKNSKTLPRYPLVDLDDALDYFVDNTGHFCTPAELDKLLDAVAELREPNGPARQAHARLVELYNDSTMDSWMYDLISDSVYLKRPHPVAPFSNVMGTQFEPAVPHGQVERAAVVTLAAYEFQKLVTANQVEPYWYFGMSSCTWQWRWLFNACREPGLDGDRMRIFESKDYIVVLRRGHVFKVSLKEATYESLKATFQAIIDAVQDEGFWTGILTTDWRPSWAKYRAEALALSPGNVAYFQAIDEATFMVCLDEGSPETNEEHVRQAYLGDGWNRWMDKCTQFTIAENGKSGFIMEHGAIDGITASRACDFIHDAIQSHVPELTRPPKANHAEPAVPKVELEELTFTSSPALDAHMVTLRAQYMKSAASIGFKNHRITAFGTDHLMACSVPVKTALDATVQLAIRLHFGYNTPCWEGVSMAHYHKGRPEIMQVATGDVVAFCDLALDEGVPLKEKHAALFKLGRSMSGNMQNTLTGQTHLRLLDLLKVCWPEDAPTAKLFTGDLFWRNPFVMAHHAPSGNRVNDSVYGVQEPDSMWSMITPGHDSIRVAVAGAAGEKTEAFAARLDDAAEIIKKIAEYGLAKATK</sequence>
<dbReference type="InterPro" id="IPR036736">
    <property type="entry name" value="ACP-like_sf"/>
</dbReference>
<evidence type="ECO:0000256" key="3">
    <source>
        <dbReference type="ARBA" id="ARBA00022679"/>
    </source>
</evidence>
<dbReference type="PANTHER" id="PTHR43775">
    <property type="entry name" value="FATTY ACID SYNTHASE"/>
    <property type="match status" value="1"/>
</dbReference>
<dbReference type="GO" id="GO:0004312">
    <property type="term" value="F:fatty acid synthase activity"/>
    <property type="evidence" value="ECO:0007669"/>
    <property type="project" value="TreeGrafter"/>
</dbReference>
<dbReference type="SMART" id="SM00829">
    <property type="entry name" value="PKS_ER"/>
    <property type="match status" value="1"/>
</dbReference>
<evidence type="ECO:0008006" key="13">
    <source>
        <dbReference type="Google" id="ProtNLM"/>
    </source>
</evidence>
<proteinExistence type="predicted"/>
<dbReference type="PROSITE" id="PS52019">
    <property type="entry name" value="PKS_MFAS_DH"/>
    <property type="match status" value="1"/>
</dbReference>
<dbReference type="SUPFAM" id="SSF52777">
    <property type="entry name" value="CoA-dependent acyltransferases"/>
    <property type="match status" value="2"/>
</dbReference>
<organism evidence="11 12">
    <name type="scientific">Staphylotrichum tortipilum</name>
    <dbReference type="NCBI Taxonomy" id="2831512"/>
    <lineage>
        <taxon>Eukaryota</taxon>
        <taxon>Fungi</taxon>
        <taxon>Dikarya</taxon>
        <taxon>Ascomycota</taxon>
        <taxon>Pezizomycotina</taxon>
        <taxon>Sordariomycetes</taxon>
        <taxon>Sordariomycetidae</taxon>
        <taxon>Sordariales</taxon>
        <taxon>Chaetomiaceae</taxon>
        <taxon>Staphylotrichum</taxon>
    </lineage>
</organism>
<dbReference type="SMART" id="SM00822">
    <property type="entry name" value="PKS_KR"/>
    <property type="match status" value="1"/>
</dbReference>
<dbReference type="InterPro" id="IPR013217">
    <property type="entry name" value="Methyltransf_12"/>
</dbReference>
<dbReference type="Pfam" id="PF00755">
    <property type="entry name" value="Carn_acyltransf"/>
    <property type="match status" value="1"/>
</dbReference>
<dbReference type="GO" id="GO:0016491">
    <property type="term" value="F:oxidoreductase activity"/>
    <property type="evidence" value="ECO:0007669"/>
    <property type="project" value="UniProtKB-KW"/>
</dbReference>
<keyword evidence="5" id="KW-0560">Oxidoreductase</keyword>
<protein>
    <recommendedName>
        <fullName evidence="13">Polyketide synthase</fullName>
    </recommendedName>
</protein>
<dbReference type="InterPro" id="IPR023213">
    <property type="entry name" value="CAT-like_dom_sf"/>
</dbReference>
<dbReference type="InterPro" id="IPR057326">
    <property type="entry name" value="KR_dom"/>
</dbReference>
<dbReference type="Proteomes" id="UP001303889">
    <property type="component" value="Unassembled WGS sequence"/>
</dbReference>
<accession>A0AAN6MIX3</accession>
<dbReference type="PROSITE" id="PS50075">
    <property type="entry name" value="CARRIER"/>
    <property type="match status" value="1"/>
</dbReference>
<dbReference type="Gene3D" id="3.30.559.70">
    <property type="entry name" value="Choline/Carnitine o-acyltransferase, domain 2"/>
    <property type="match status" value="1"/>
</dbReference>
<reference evidence="11" key="1">
    <citation type="journal article" date="2023" name="Mol. Phylogenet. Evol.">
        <title>Genome-scale phylogeny and comparative genomics of the fungal order Sordariales.</title>
        <authorList>
            <person name="Hensen N."/>
            <person name="Bonometti L."/>
            <person name="Westerberg I."/>
            <person name="Brannstrom I.O."/>
            <person name="Guillou S."/>
            <person name="Cros-Aarteil S."/>
            <person name="Calhoun S."/>
            <person name="Haridas S."/>
            <person name="Kuo A."/>
            <person name="Mondo S."/>
            <person name="Pangilinan J."/>
            <person name="Riley R."/>
            <person name="LaButti K."/>
            <person name="Andreopoulos B."/>
            <person name="Lipzen A."/>
            <person name="Chen C."/>
            <person name="Yan M."/>
            <person name="Daum C."/>
            <person name="Ng V."/>
            <person name="Clum A."/>
            <person name="Steindorff A."/>
            <person name="Ohm R.A."/>
            <person name="Martin F."/>
            <person name="Silar P."/>
            <person name="Natvig D.O."/>
            <person name="Lalanne C."/>
            <person name="Gautier V."/>
            <person name="Ament-Velasquez S.L."/>
            <person name="Kruys A."/>
            <person name="Hutchinson M.I."/>
            <person name="Powell A.J."/>
            <person name="Barry K."/>
            <person name="Miller A.N."/>
            <person name="Grigoriev I.V."/>
            <person name="Debuchy R."/>
            <person name="Gladieux P."/>
            <person name="Hiltunen Thoren M."/>
            <person name="Johannesson H."/>
        </authorList>
    </citation>
    <scope>NUCLEOTIDE SEQUENCE</scope>
    <source>
        <strain evidence="11">CBS 103.79</strain>
    </source>
</reference>
<evidence type="ECO:0000256" key="7">
    <source>
        <dbReference type="PROSITE-ProRule" id="PRU01363"/>
    </source>
</evidence>
<evidence type="ECO:0000313" key="11">
    <source>
        <dbReference type="EMBL" id="KAK3900973.1"/>
    </source>
</evidence>